<sequence length="137" mass="14236">MTPDARSCSKLAQREGAAIRSAATLSTASIIALIRADRRSGPFPKWVVKSLASGEIAANTGAPTQSRGVISAKRVIGNRSSIPSTNSSTKPRSQTLPLCGESFPKVSAFAAGQVLSRDVSASAFLQAANCEMVIFVV</sequence>
<protein>
    <submittedName>
        <fullName evidence="1">Uncharacterized protein</fullName>
    </submittedName>
</protein>
<evidence type="ECO:0000313" key="1">
    <source>
        <dbReference type="EMBL" id="CAH2403568.1"/>
    </source>
</evidence>
<dbReference type="EMBL" id="CAKXZT010000134">
    <property type="protein sequence ID" value="CAH2403568.1"/>
    <property type="molecule type" value="Genomic_DNA"/>
</dbReference>
<proteinExistence type="predicted"/>
<gene>
    <name evidence="1" type="ORF">MES5069_390056</name>
</gene>
<keyword evidence="2" id="KW-1185">Reference proteome</keyword>
<organism evidence="1 2">
    <name type="scientific">Mesorhizobium escarrei</name>
    <dbReference type="NCBI Taxonomy" id="666018"/>
    <lineage>
        <taxon>Bacteria</taxon>
        <taxon>Pseudomonadati</taxon>
        <taxon>Pseudomonadota</taxon>
        <taxon>Alphaproteobacteria</taxon>
        <taxon>Hyphomicrobiales</taxon>
        <taxon>Phyllobacteriaceae</taxon>
        <taxon>Mesorhizobium</taxon>
    </lineage>
</organism>
<accession>A0ABN8JZW0</accession>
<name>A0ABN8JZW0_9HYPH</name>
<dbReference type="Proteomes" id="UP001153050">
    <property type="component" value="Unassembled WGS sequence"/>
</dbReference>
<evidence type="ECO:0000313" key="2">
    <source>
        <dbReference type="Proteomes" id="UP001153050"/>
    </source>
</evidence>
<comment type="caution">
    <text evidence="1">The sequence shown here is derived from an EMBL/GenBank/DDBJ whole genome shotgun (WGS) entry which is preliminary data.</text>
</comment>
<reference evidence="1 2" key="1">
    <citation type="submission" date="2022-03" db="EMBL/GenBank/DDBJ databases">
        <authorList>
            <person name="Brunel B."/>
        </authorList>
    </citation>
    <scope>NUCLEOTIDE SEQUENCE [LARGE SCALE GENOMIC DNA]</scope>
    <source>
        <strain evidence="1">STM5069sample</strain>
    </source>
</reference>